<dbReference type="InterPro" id="IPR001375">
    <property type="entry name" value="Peptidase_S9_cat"/>
</dbReference>
<accession>A0A841I0K0</accession>
<dbReference type="InterPro" id="IPR029058">
    <property type="entry name" value="AB_hydrolase_fold"/>
</dbReference>
<sequence length="432" mass="47573">MNRLNRPLLASLNDSPTSGSLRPSTDTAPGASGAAPGPLQLPPALVYDWLGMAGKAQYRAADLGESLHIARSLMGGDPTEAIVAYEAMAERLLQAAQNSLSRGHRISARDAFLRASNYAAATLDFLDAAGQADRFLPLWTRHRDSFDQAVALFDPPAEHIEIPYEGTTLPGYFIRPDDARTPRPLLILNNGSDGSVLSMWTSGGAAAIERGYHILIFDGPGQGAALFRQQLYFRPDWEKVITPVVEYALGRPEVDPNRIALQGISQGGYWVPRALAFEHRIAAAIADPGVVDVSSSWLENLPEELRDFLHTQNKAAFDAAMTEYTQQVPEARATLAFRMRPYGMTSFYDVFQAVQAYTLRGLTDRIRCPLLVTDPAREQFWPGQSRQLYDALTCPKTLVPFTAEDGSDLHCEPQALAVRDQRIFDWLDEVLG</sequence>
<reference evidence="3 4" key="1">
    <citation type="submission" date="2020-08" db="EMBL/GenBank/DDBJ databases">
        <title>Genomic Encyclopedia of Type Strains, Phase IV (KMG-IV): sequencing the most valuable type-strain genomes for metagenomic binning, comparative biology and taxonomic classification.</title>
        <authorList>
            <person name="Goeker M."/>
        </authorList>
    </citation>
    <scope>NUCLEOTIDE SEQUENCE [LARGE SCALE GENOMIC DNA]</scope>
    <source>
        <strain evidence="3 4">DSM 21458</strain>
    </source>
</reference>
<dbReference type="AlphaFoldDB" id="A0A841I0K0"/>
<proteinExistence type="predicted"/>
<dbReference type="RefSeq" id="WP_183987247.1">
    <property type="nucleotide sequence ID" value="NZ_JACHHG010000007.1"/>
</dbReference>
<dbReference type="PANTHER" id="PTHR22946:SF12">
    <property type="entry name" value="CONIDIAL PIGMENT BIOSYNTHESIS PROTEIN AYG1 (AFU_ORTHOLOGUE AFUA_2G17550)"/>
    <property type="match status" value="1"/>
</dbReference>
<evidence type="ECO:0000256" key="1">
    <source>
        <dbReference type="SAM" id="MobiDB-lite"/>
    </source>
</evidence>
<dbReference type="Proteomes" id="UP000569951">
    <property type="component" value="Unassembled WGS sequence"/>
</dbReference>
<dbReference type="PANTHER" id="PTHR22946">
    <property type="entry name" value="DIENELACTONE HYDROLASE DOMAIN-CONTAINING PROTEIN-RELATED"/>
    <property type="match status" value="1"/>
</dbReference>
<dbReference type="Gene3D" id="3.40.50.1820">
    <property type="entry name" value="alpha/beta hydrolase"/>
    <property type="match status" value="1"/>
</dbReference>
<dbReference type="EMBL" id="JACHHG010000007">
    <property type="protein sequence ID" value="MBB6098626.1"/>
    <property type="molecule type" value="Genomic_DNA"/>
</dbReference>
<dbReference type="InterPro" id="IPR050261">
    <property type="entry name" value="FrsA_esterase"/>
</dbReference>
<evidence type="ECO:0000259" key="2">
    <source>
        <dbReference type="Pfam" id="PF00326"/>
    </source>
</evidence>
<name>A0A841I0K0_9DEIO</name>
<organism evidence="3 4">
    <name type="scientific">Deinobacterium chartae</name>
    <dbReference type="NCBI Taxonomy" id="521158"/>
    <lineage>
        <taxon>Bacteria</taxon>
        <taxon>Thermotogati</taxon>
        <taxon>Deinococcota</taxon>
        <taxon>Deinococci</taxon>
        <taxon>Deinococcales</taxon>
        <taxon>Deinococcaceae</taxon>
        <taxon>Deinobacterium</taxon>
    </lineage>
</organism>
<dbReference type="GO" id="GO:0008236">
    <property type="term" value="F:serine-type peptidase activity"/>
    <property type="evidence" value="ECO:0007669"/>
    <property type="project" value="InterPro"/>
</dbReference>
<dbReference type="GO" id="GO:0006508">
    <property type="term" value="P:proteolysis"/>
    <property type="evidence" value="ECO:0007669"/>
    <property type="project" value="InterPro"/>
</dbReference>
<dbReference type="SUPFAM" id="SSF53474">
    <property type="entry name" value="alpha/beta-Hydrolases"/>
    <property type="match status" value="1"/>
</dbReference>
<keyword evidence="4" id="KW-1185">Reference proteome</keyword>
<dbReference type="Gene3D" id="1.20.1440.110">
    <property type="entry name" value="acylaminoacyl peptidase"/>
    <property type="match status" value="1"/>
</dbReference>
<comment type="caution">
    <text evidence="3">The sequence shown here is derived from an EMBL/GenBank/DDBJ whole genome shotgun (WGS) entry which is preliminary data.</text>
</comment>
<gene>
    <name evidence="3" type="ORF">HNR42_002061</name>
</gene>
<evidence type="ECO:0000313" key="4">
    <source>
        <dbReference type="Proteomes" id="UP000569951"/>
    </source>
</evidence>
<feature type="compositionally biased region" description="Polar residues" evidence="1">
    <location>
        <begin position="12"/>
        <end position="27"/>
    </location>
</feature>
<feature type="region of interest" description="Disordered" evidence="1">
    <location>
        <begin position="1"/>
        <end position="36"/>
    </location>
</feature>
<feature type="domain" description="Peptidase S9 prolyl oligopeptidase catalytic" evidence="2">
    <location>
        <begin position="210"/>
        <end position="319"/>
    </location>
</feature>
<evidence type="ECO:0000313" key="3">
    <source>
        <dbReference type="EMBL" id="MBB6098626.1"/>
    </source>
</evidence>
<dbReference type="Pfam" id="PF00326">
    <property type="entry name" value="Peptidase_S9"/>
    <property type="match status" value="1"/>
</dbReference>
<protein>
    <recommendedName>
        <fullName evidence="2">Peptidase S9 prolyl oligopeptidase catalytic domain-containing protein</fullName>
    </recommendedName>
</protein>